<feature type="compositionally biased region" description="Low complexity" evidence="4">
    <location>
        <begin position="50"/>
        <end position="72"/>
    </location>
</feature>
<accession>K0KBC7</accession>
<dbReference type="InterPro" id="IPR011598">
    <property type="entry name" value="bHLH_dom"/>
</dbReference>
<dbReference type="GO" id="GO:0046983">
    <property type="term" value="F:protein dimerization activity"/>
    <property type="evidence" value="ECO:0007669"/>
    <property type="project" value="InterPro"/>
</dbReference>
<organism evidence="6 7">
    <name type="scientific">Wickerhamomyces ciferrii (strain ATCC 14091 / BCRC 22168 / CBS 111 / JCM 3599 / NBRC 0793 / NRRL Y-1031 F-60-10)</name>
    <name type="common">Yeast</name>
    <name type="synonym">Pichia ciferrii</name>
    <dbReference type="NCBI Taxonomy" id="1206466"/>
    <lineage>
        <taxon>Eukaryota</taxon>
        <taxon>Fungi</taxon>
        <taxon>Dikarya</taxon>
        <taxon>Ascomycota</taxon>
        <taxon>Saccharomycotina</taxon>
        <taxon>Saccharomycetes</taxon>
        <taxon>Phaffomycetales</taxon>
        <taxon>Wickerhamomycetaceae</taxon>
        <taxon>Wickerhamomyces</taxon>
    </lineage>
</organism>
<evidence type="ECO:0000259" key="5">
    <source>
        <dbReference type="PROSITE" id="PS50888"/>
    </source>
</evidence>
<keyword evidence="3" id="KW-0539">Nucleus</keyword>
<dbReference type="GO" id="GO:0003712">
    <property type="term" value="F:transcription coregulator activity"/>
    <property type="evidence" value="ECO:0007669"/>
    <property type="project" value="InterPro"/>
</dbReference>
<comment type="caution">
    <text evidence="6">The sequence shown here is derived from an EMBL/GenBank/DDBJ whole genome shotgun (WGS) entry which is preliminary data.</text>
</comment>
<dbReference type="PROSITE" id="PS50888">
    <property type="entry name" value="BHLH"/>
    <property type="match status" value="1"/>
</dbReference>
<evidence type="ECO:0000256" key="2">
    <source>
        <dbReference type="ARBA" id="ARBA00010743"/>
    </source>
</evidence>
<sequence>MDSNWIFDHPNSQASTPSGNINHPSSNAQTPIDHQSNHEFTPSQSHAFLNFDSPSNNSDFNPSNPNNNQNQSHTILNSVSSESHHQFNNEINSSLKNSNDSNHLHEWAQLPDFNDLDMNFFQNQHNNQQNNDHDQHTQQQSQAQQQTNGHHSIPPTPQSFDVTNYANSSNSSFIQNFQSPQLDSNPSSIQNQTSIRPDVVFTPLVSPAVTPLESMINQNQKHNGIGINTNGSNNNNFFSPLTSPALEAKSPMKYRKNSNSNSPDENQSNQTSSTATTKKKYKRKTPGNTPIVGPTIPGRIAKQSPIIKAKRSSSYVSSIHHHHHHQFQQPGGSSTSQSNTPLATTPTSGEYEMTPLPDPSVDQSINGSMAPPSSTNTTNSNTTTSNSIPTVTRRRSKKDSISSNGSGSNQPATPATLMNFKLESSNSPVILPSNGHQKSFSISQQQNGSISTHQQPQLSSHQRRPSEDSDTKKASHKLAEQGRRNRMNQAIMELGDLIPEQLQQTISIPSKATTVELATRYILELKEENRRLKEVLLVENASPNSITTFHDTISNEIPKELGRWSFELKIFKINNSTAQSSQSNFLYNLALSHEPHKAITLVNKSAIISNNDISKELIDSGCSNISIDSLDHIIQTKLQSLWLLRQTLKGENGNSYELLDGSLVLRTINVFLHGSFKAFLIEIEYKGKGDGLQKIKQFTEELNIPQGRLCTGMLNDKPSYLGDLSLQYTEALRF</sequence>
<dbReference type="SMART" id="SM00353">
    <property type="entry name" value="HLH"/>
    <property type="match status" value="1"/>
</dbReference>
<dbReference type="GO" id="GO:0016592">
    <property type="term" value="C:mediator complex"/>
    <property type="evidence" value="ECO:0007669"/>
    <property type="project" value="InterPro"/>
</dbReference>
<feature type="compositionally biased region" description="Polar residues" evidence="4">
    <location>
        <begin position="426"/>
        <end position="460"/>
    </location>
</feature>
<dbReference type="InterPro" id="IPR013921">
    <property type="entry name" value="Mediator_Med20"/>
</dbReference>
<protein>
    <submittedName>
        <fullName evidence="6">Mediator of RNA polymerase II transcription subunit 20</fullName>
    </submittedName>
</protein>
<evidence type="ECO:0000256" key="3">
    <source>
        <dbReference type="ARBA" id="ARBA00023242"/>
    </source>
</evidence>
<dbReference type="Pfam" id="PF08612">
    <property type="entry name" value="Med20"/>
    <property type="match status" value="1"/>
</dbReference>
<dbReference type="InParanoid" id="K0KBC7"/>
<dbReference type="GO" id="GO:0006357">
    <property type="term" value="P:regulation of transcription by RNA polymerase II"/>
    <property type="evidence" value="ECO:0007669"/>
    <property type="project" value="InterPro"/>
</dbReference>
<dbReference type="Pfam" id="PF00010">
    <property type="entry name" value="HLH"/>
    <property type="match status" value="1"/>
</dbReference>
<feature type="compositionally biased region" description="Polar residues" evidence="4">
    <location>
        <begin position="180"/>
        <end position="191"/>
    </location>
</feature>
<evidence type="ECO:0000256" key="4">
    <source>
        <dbReference type="SAM" id="MobiDB-lite"/>
    </source>
</evidence>
<feature type="compositionally biased region" description="Polar residues" evidence="4">
    <location>
        <begin position="10"/>
        <end position="47"/>
    </location>
</feature>
<feature type="domain" description="BHLH" evidence="5">
    <location>
        <begin position="471"/>
        <end position="525"/>
    </location>
</feature>
<evidence type="ECO:0000313" key="6">
    <source>
        <dbReference type="EMBL" id="CCH42310.1"/>
    </source>
</evidence>
<proteinExistence type="inferred from homology"/>
<feature type="compositionally biased region" description="Polar residues" evidence="4">
    <location>
        <begin position="257"/>
        <end position="270"/>
    </location>
</feature>
<feature type="compositionally biased region" description="Polar residues" evidence="4">
    <location>
        <begin position="327"/>
        <end position="348"/>
    </location>
</feature>
<evidence type="ECO:0000256" key="1">
    <source>
        <dbReference type="ARBA" id="ARBA00004123"/>
    </source>
</evidence>
<feature type="compositionally biased region" description="Low complexity" evidence="4">
    <location>
        <begin position="373"/>
        <end position="387"/>
    </location>
</feature>
<dbReference type="STRING" id="1206466.K0KBC7"/>
<dbReference type="Proteomes" id="UP000009328">
    <property type="component" value="Unassembled WGS sequence"/>
</dbReference>
<evidence type="ECO:0000313" key="7">
    <source>
        <dbReference type="Proteomes" id="UP000009328"/>
    </source>
</evidence>
<dbReference type="EMBL" id="CAIF01000040">
    <property type="protein sequence ID" value="CCH42310.1"/>
    <property type="molecule type" value="Genomic_DNA"/>
</dbReference>
<feature type="compositionally biased region" description="Low complexity" evidence="4">
    <location>
        <begin position="223"/>
        <end position="239"/>
    </location>
</feature>
<feature type="region of interest" description="Disordered" evidence="4">
    <location>
        <begin position="221"/>
        <end position="414"/>
    </location>
</feature>
<name>K0KBC7_WICCF</name>
<dbReference type="eggNOG" id="ENOG502RXMU">
    <property type="taxonomic scope" value="Eukaryota"/>
</dbReference>
<comment type="similarity">
    <text evidence="2">Belongs to the Mediator complex subunit 20 family.</text>
</comment>
<comment type="subcellular location">
    <subcellularLocation>
        <location evidence="1">Nucleus</location>
    </subcellularLocation>
</comment>
<dbReference type="HOGENOM" id="CLU_377762_0_0_1"/>
<dbReference type="Gene3D" id="2.20.140.20">
    <property type="match status" value="1"/>
</dbReference>
<feature type="compositionally biased region" description="Low complexity" evidence="4">
    <location>
        <begin position="137"/>
        <end position="151"/>
    </location>
</feature>
<dbReference type="AlphaFoldDB" id="K0KBC7"/>
<feature type="compositionally biased region" description="Polar residues" evidence="4">
    <location>
        <begin position="401"/>
        <end position="413"/>
    </location>
</feature>
<feature type="region of interest" description="Disordered" evidence="4">
    <location>
        <begin position="426"/>
        <end position="482"/>
    </location>
</feature>
<dbReference type="SUPFAM" id="SSF47459">
    <property type="entry name" value="HLH, helix-loop-helix DNA-binding domain"/>
    <property type="match status" value="1"/>
</dbReference>
<reference evidence="6 7" key="1">
    <citation type="journal article" date="2012" name="Eukaryot. Cell">
        <title>Draft genome sequence of Wickerhamomyces ciferrii NRRL Y-1031 F-60-10.</title>
        <authorList>
            <person name="Schneider J."/>
            <person name="Andrea H."/>
            <person name="Blom J."/>
            <person name="Jaenicke S."/>
            <person name="Ruckert C."/>
            <person name="Schorsch C."/>
            <person name="Szczepanowski R."/>
            <person name="Farwick M."/>
            <person name="Goesmann A."/>
            <person name="Puhler A."/>
            <person name="Schaffer S."/>
            <person name="Tauch A."/>
            <person name="Kohler T."/>
            <person name="Brinkrolf K."/>
        </authorList>
    </citation>
    <scope>NUCLEOTIDE SEQUENCE [LARGE SCALE GENOMIC DNA]</scope>
    <source>
        <strain evidence="7">ATCC 14091 / BCRC 22168 / CBS 111 / JCM 3599 / NBRC 0793 / NRRL Y-1031 F-60-10</strain>
    </source>
</reference>
<feature type="compositionally biased region" description="Low complexity" evidence="4">
    <location>
        <begin position="167"/>
        <end position="179"/>
    </location>
</feature>
<gene>
    <name evidence="6" type="ORF">BN7_1854</name>
</gene>
<feature type="compositionally biased region" description="Basic and acidic residues" evidence="4">
    <location>
        <begin position="464"/>
        <end position="482"/>
    </location>
</feature>
<feature type="region of interest" description="Disordered" evidence="4">
    <location>
        <begin position="123"/>
        <end position="191"/>
    </location>
</feature>
<dbReference type="InterPro" id="IPR036638">
    <property type="entry name" value="HLH_DNA-bd_sf"/>
</dbReference>
<keyword evidence="7" id="KW-1185">Reference proteome</keyword>
<feature type="region of interest" description="Disordered" evidence="4">
    <location>
        <begin position="1"/>
        <end position="73"/>
    </location>
</feature>
<dbReference type="Gene3D" id="4.10.280.10">
    <property type="entry name" value="Helix-loop-helix DNA-binding domain"/>
    <property type="match status" value="1"/>
</dbReference>